<sequence>MPMTRPAASKYLQHKWEAQQFREHRQRVKNAPSMLNMSAPKQYPHLKLGLNRIALQEETQSRYDRENQILLHKIEVIVNGNGRVDHWNQWCRRDLHAAARQKRQQEIDKENQSMLRRLQNTKPVIRRVHQKKDFEKHIAIKEMLEGSIKDYESPRARSENFDSQGDGRLSEHIQDASETSESKESSAHEQEAAIENNSLSFPTLPAGQKAKKQNKPPAENKQRNRNAAVPKLPAI</sequence>
<dbReference type="InterPro" id="IPR038792">
    <property type="entry name" value="CFAP97D1/2"/>
</dbReference>
<evidence type="ECO:0000313" key="3">
    <source>
        <dbReference type="EMBL" id="KAF6026695.1"/>
    </source>
</evidence>
<dbReference type="Pfam" id="PF13879">
    <property type="entry name" value="Hmw_CFAP97"/>
    <property type="match status" value="1"/>
</dbReference>
<evidence type="ECO:0000313" key="4">
    <source>
        <dbReference type="Proteomes" id="UP000593567"/>
    </source>
</evidence>
<comment type="caution">
    <text evidence="3">The sequence shown here is derived from an EMBL/GenBank/DDBJ whole genome shotgun (WGS) entry which is preliminary data.</text>
</comment>
<protein>
    <submittedName>
        <fullName evidence="3">C17orf105</fullName>
    </submittedName>
</protein>
<dbReference type="OrthoDB" id="2163395at2759"/>
<proteinExistence type="inferred from homology"/>
<keyword evidence="4" id="KW-1185">Reference proteome</keyword>
<organism evidence="3 4">
    <name type="scientific">Bugula neritina</name>
    <name type="common">Brown bryozoan</name>
    <name type="synonym">Sertularia neritina</name>
    <dbReference type="NCBI Taxonomy" id="10212"/>
    <lineage>
        <taxon>Eukaryota</taxon>
        <taxon>Metazoa</taxon>
        <taxon>Spiralia</taxon>
        <taxon>Lophotrochozoa</taxon>
        <taxon>Bryozoa</taxon>
        <taxon>Gymnolaemata</taxon>
        <taxon>Cheilostomatida</taxon>
        <taxon>Flustrina</taxon>
        <taxon>Buguloidea</taxon>
        <taxon>Bugulidae</taxon>
        <taxon>Bugula</taxon>
    </lineage>
</organism>
<comment type="similarity">
    <text evidence="1">Belongs to the CFAP97 family.</text>
</comment>
<dbReference type="EMBL" id="VXIV02002224">
    <property type="protein sequence ID" value="KAF6026695.1"/>
    <property type="molecule type" value="Genomic_DNA"/>
</dbReference>
<feature type="compositionally biased region" description="Basic and acidic residues" evidence="2">
    <location>
        <begin position="150"/>
        <end position="160"/>
    </location>
</feature>
<feature type="compositionally biased region" description="Basic and acidic residues" evidence="2">
    <location>
        <begin position="168"/>
        <end position="191"/>
    </location>
</feature>
<dbReference type="AlphaFoldDB" id="A0A7J7JKN2"/>
<dbReference type="InterPro" id="IPR029488">
    <property type="entry name" value="Hmw/CFAP97"/>
</dbReference>
<name>A0A7J7JKN2_BUGNE</name>
<dbReference type="PANTHER" id="PTHR33768">
    <property type="entry name" value="MIP11318P"/>
    <property type="match status" value="1"/>
</dbReference>
<feature type="region of interest" description="Disordered" evidence="2">
    <location>
        <begin position="150"/>
        <end position="235"/>
    </location>
</feature>
<gene>
    <name evidence="3" type="ORF">EB796_015005</name>
</gene>
<dbReference type="Proteomes" id="UP000593567">
    <property type="component" value="Unassembled WGS sequence"/>
</dbReference>
<evidence type="ECO:0000256" key="1">
    <source>
        <dbReference type="ARBA" id="ARBA00008315"/>
    </source>
</evidence>
<evidence type="ECO:0000256" key="2">
    <source>
        <dbReference type="SAM" id="MobiDB-lite"/>
    </source>
</evidence>
<reference evidence="3" key="1">
    <citation type="submission" date="2020-06" db="EMBL/GenBank/DDBJ databases">
        <title>Draft genome of Bugula neritina, a colonial animal packing powerful symbionts and potential medicines.</title>
        <authorList>
            <person name="Rayko M."/>
        </authorList>
    </citation>
    <scope>NUCLEOTIDE SEQUENCE [LARGE SCALE GENOMIC DNA]</scope>
    <source>
        <strain evidence="3">Kwan_BN1</strain>
    </source>
</reference>
<accession>A0A7J7JKN2</accession>
<dbReference type="PANTHER" id="PTHR33768:SF3">
    <property type="entry name" value="MIP11318P"/>
    <property type="match status" value="1"/>
</dbReference>